<gene>
    <name evidence="1" type="ORF">PACLA_8A016228</name>
</gene>
<evidence type="ECO:0000313" key="2">
    <source>
        <dbReference type="Proteomes" id="UP001152795"/>
    </source>
</evidence>
<reference evidence="1" key="1">
    <citation type="submission" date="2020-04" db="EMBL/GenBank/DDBJ databases">
        <authorList>
            <person name="Alioto T."/>
            <person name="Alioto T."/>
            <person name="Gomez Garrido J."/>
        </authorList>
    </citation>
    <scope>NUCLEOTIDE SEQUENCE</scope>
    <source>
        <strain evidence="1">A484AB</strain>
    </source>
</reference>
<proteinExistence type="predicted"/>
<keyword evidence="2" id="KW-1185">Reference proteome</keyword>
<dbReference type="EMBL" id="CACRXK020011738">
    <property type="protein sequence ID" value="CAB4021970.1"/>
    <property type="molecule type" value="Genomic_DNA"/>
</dbReference>
<protein>
    <submittedName>
        <fullName evidence="1">Uncharacterized protein</fullName>
    </submittedName>
</protein>
<dbReference type="SUPFAM" id="SSF56219">
    <property type="entry name" value="DNase I-like"/>
    <property type="match status" value="1"/>
</dbReference>
<dbReference type="AlphaFoldDB" id="A0A6S7IXM4"/>
<dbReference type="InterPro" id="IPR036691">
    <property type="entry name" value="Endo/exonu/phosph_ase_sf"/>
</dbReference>
<name>A0A6S7IXM4_PARCT</name>
<dbReference type="OrthoDB" id="5985588at2759"/>
<sequence>MIVCVTYEPPDCPVTCIRDELKPKFIEALLLGKEIIILGEMNCNLLKPFCYESKILLDTCYELHLTQLIKDPMRITSQTSSLLDVIMISSSSKVKSSGVVDIGISDHSMIYCTLKLRADKPRLEYKDVRSFTNYNSESFKAELSQLPFHETYRINDVNEKIDHLNQLFINTLDKHAPIKHTRFKGRLNQFINKELK</sequence>
<dbReference type="Proteomes" id="UP001152795">
    <property type="component" value="Unassembled WGS sequence"/>
</dbReference>
<dbReference type="Gene3D" id="3.60.10.10">
    <property type="entry name" value="Endonuclease/exonuclease/phosphatase"/>
    <property type="match status" value="1"/>
</dbReference>
<organism evidence="1 2">
    <name type="scientific">Paramuricea clavata</name>
    <name type="common">Red gorgonian</name>
    <name type="synonym">Violescent sea-whip</name>
    <dbReference type="NCBI Taxonomy" id="317549"/>
    <lineage>
        <taxon>Eukaryota</taxon>
        <taxon>Metazoa</taxon>
        <taxon>Cnidaria</taxon>
        <taxon>Anthozoa</taxon>
        <taxon>Octocorallia</taxon>
        <taxon>Malacalcyonacea</taxon>
        <taxon>Plexauridae</taxon>
        <taxon>Paramuricea</taxon>
    </lineage>
</organism>
<accession>A0A6S7IXM4</accession>
<evidence type="ECO:0000313" key="1">
    <source>
        <dbReference type="EMBL" id="CAB4021970.1"/>
    </source>
</evidence>
<comment type="caution">
    <text evidence="1">The sequence shown here is derived from an EMBL/GenBank/DDBJ whole genome shotgun (WGS) entry which is preliminary data.</text>
</comment>